<proteinExistence type="predicted"/>
<dbReference type="EMBL" id="KB008133">
    <property type="protein sequence ID" value="ELR12056.1"/>
    <property type="molecule type" value="Genomic_DNA"/>
</dbReference>
<organism evidence="4 5">
    <name type="scientific">Acanthamoeba castellanii (strain ATCC 30010 / Neff)</name>
    <dbReference type="NCBI Taxonomy" id="1257118"/>
    <lineage>
        <taxon>Eukaryota</taxon>
        <taxon>Amoebozoa</taxon>
        <taxon>Discosea</taxon>
        <taxon>Longamoebia</taxon>
        <taxon>Centramoebida</taxon>
        <taxon>Acanthamoebidae</taxon>
        <taxon>Acanthamoeba</taxon>
    </lineage>
</organism>
<dbReference type="PROSITE" id="PS50001">
    <property type="entry name" value="SH2"/>
    <property type="match status" value="1"/>
</dbReference>
<keyword evidence="5" id="KW-1185">Reference proteome</keyword>
<dbReference type="InterPro" id="IPR036860">
    <property type="entry name" value="SH2_dom_sf"/>
</dbReference>
<reference evidence="4 5" key="1">
    <citation type="journal article" date="2013" name="Genome Biol.">
        <title>Genome of Acanthamoeba castellanii highlights extensive lateral gene transfer and early evolution of tyrosine kinase signaling.</title>
        <authorList>
            <person name="Clarke M."/>
            <person name="Lohan A.J."/>
            <person name="Liu B."/>
            <person name="Lagkouvardos I."/>
            <person name="Roy S."/>
            <person name="Zafar N."/>
            <person name="Bertelli C."/>
            <person name="Schilde C."/>
            <person name="Kianianmomeni A."/>
            <person name="Burglin T.R."/>
            <person name="Frech C."/>
            <person name="Turcotte B."/>
            <person name="Kopec K.O."/>
            <person name="Synnott J.M."/>
            <person name="Choo C."/>
            <person name="Paponov I."/>
            <person name="Finkler A."/>
            <person name="Soon Heng Tan C."/>
            <person name="Hutchins A.P."/>
            <person name="Weinmeier T."/>
            <person name="Rattei T."/>
            <person name="Chu J.S."/>
            <person name="Gimenez G."/>
            <person name="Irimia M."/>
            <person name="Rigden D.J."/>
            <person name="Fitzpatrick D.A."/>
            <person name="Lorenzo-Morales J."/>
            <person name="Bateman A."/>
            <person name="Chiu C.H."/>
            <person name="Tang P."/>
            <person name="Hegemann P."/>
            <person name="Fromm H."/>
            <person name="Raoult D."/>
            <person name="Greub G."/>
            <person name="Miranda-Saavedra D."/>
            <person name="Chen N."/>
            <person name="Nash P."/>
            <person name="Ginger M.L."/>
            <person name="Horn M."/>
            <person name="Schaap P."/>
            <person name="Caler L."/>
            <person name="Loftus B."/>
        </authorList>
    </citation>
    <scope>NUCLEOTIDE SEQUENCE [LARGE SCALE GENOMIC DNA]</scope>
    <source>
        <strain evidence="4 5">Neff</strain>
    </source>
</reference>
<accession>L8GIQ7</accession>
<dbReference type="AlphaFoldDB" id="L8GIQ7"/>
<dbReference type="InterPro" id="IPR000980">
    <property type="entry name" value="SH2"/>
</dbReference>
<name>L8GIQ7_ACACF</name>
<evidence type="ECO:0000313" key="4">
    <source>
        <dbReference type="EMBL" id="ELR12056.1"/>
    </source>
</evidence>
<keyword evidence="1" id="KW-0727">SH2 domain</keyword>
<dbReference type="VEuPathDB" id="AmoebaDB:ACA1_100770"/>
<feature type="region of interest" description="Disordered" evidence="2">
    <location>
        <begin position="105"/>
        <end position="183"/>
    </location>
</feature>
<evidence type="ECO:0000259" key="3">
    <source>
        <dbReference type="PROSITE" id="PS50001"/>
    </source>
</evidence>
<sequence>MGILLAGKAVGSHVIRFSGLQPGFFTITTLASKDNIQSFRIRSTPSPHLPVGRHSPGRGYWLKEDQVFPTLKKLVKTYQATLGLLAPLTGSKYRQLLVEFREGERDNVYDGGGGPVEQQGEEEGKEEGKGEEGEEGAQGGPVEQQGEGEGQAEEEGGEGEGQEGEEQGDKPAEEQQEANKQPGRLVMEEEVFLYLHRYLPSIYTWVVPRVYL</sequence>
<dbReference type="KEGG" id="acan:ACA1_100770"/>
<dbReference type="Proteomes" id="UP000011083">
    <property type="component" value="Unassembled WGS sequence"/>
</dbReference>
<dbReference type="Gene3D" id="3.30.505.10">
    <property type="entry name" value="SH2 domain"/>
    <property type="match status" value="1"/>
</dbReference>
<dbReference type="GeneID" id="14912569"/>
<evidence type="ECO:0000256" key="1">
    <source>
        <dbReference type="PROSITE-ProRule" id="PRU00191"/>
    </source>
</evidence>
<gene>
    <name evidence="4" type="ORF">ACA1_100770</name>
</gene>
<dbReference type="SUPFAM" id="SSF55550">
    <property type="entry name" value="SH2 domain"/>
    <property type="match status" value="1"/>
</dbReference>
<feature type="compositionally biased region" description="Acidic residues" evidence="2">
    <location>
        <begin position="150"/>
        <end position="166"/>
    </location>
</feature>
<evidence type="ECO:0000313" key="5">
    <source>
        <dbReference type="Proteomes" id="UP000011083"/>
    </source>
</evidence>
<dbReference type="Pfam" id="PF00017">
    <property type="entry name" value="SH2"/>
    <property type="match status" value="1"/>
</dbReference>
<evidence type="ECO:0000256" key="2">
    <source>
        <dbReference type="SAM" id="MobiDB-lite"/>
    </source>
</evidence>
<protein>
    <recommendedName>
        <fullName evidence="3">SH2 domain-containing protein</fullName>
    </recommendedName>
</protein>
<dbReference type="CDD" id="cd00173">
    <property type="entry name" value="SH2"/>
    <property type="match status" value="1"/>
</dbReference>
<feature type="domain" description="SH2" evidence="3">
    <location>
        <begin position="1"/>
        <end position="79"/>
    </location>
</feature>
<dbReference type="RefSeq" id="XP_004334069.1">
    <property type="nucleotide sequence ID" value="XM_004334021.1"/>
</dbReference>